<protein>
    <submittedName>
        <fullName evidence="1">Uncharacterized protein</fullName>
    </submittedName>
</protein>
<organism evidence="1 2">
    <name type="scientific">Dendronalium phyllosphericum CENA369</name>
    <dbReference type="NCBI Taxonomy" id="1725256"/>
    <lineage>
        <taxon>Bacteria</taxon>
        <taxon>Bacillati</taxon>
        <taxon>Cyanobacteriota</taxon>
        <taxon>Cyanophyceae</taxon>
        <taxon>Nostocales</taxon>
        <taxon>Nostocaceae</taxon>
        <taxon>Dendronalium</taxon>
        <taxon>Dendronalium phyllosphericum</taxon>
    </lineage>
</organism>
<keyword evidence="2" id="KW-1185">Reference proteome</keyword>
<dbReference type="Proteomes" id="UP000662314">
    <property type="component" value="Unassembled WGS sequence"/>
</dbReference>
<comment type="caution">
    <text evidence="1">The sequence shown here is derived from an EMBL/GenBank/DDBJ whole genome shotgun (WGS) entry which is preliminary data.</text>
</comment>
<gene>
    <name evidence="1" type="ORF">I8752_24355</name>
</gene>
<dbReference type="EMBL" id="JAECZA010000220">
    <property type="protein sequence ID" value="MBH8576071.1"/>
    <property type="molecule type" value="Genomic_DNA"/>
</dbReference>
<evidence type="ECO:0000313" key="1">
    <source>
        <dbReference type="EMBL" id="MBH8576071.1"/>
    </source>
</evidence>
<name>A0A8J7LGA9_9NOST</name>
<accession>A0A8J7LGA9</accession>
<proteinExistence type="predicted"/>
<reference evidence="1 2" key="1">
    <citation type="journal article" date="2021" name="Int. J. Syst. Evol. Microbiol.">
        <title>Amazonocrinis nigriterrae gen. nov., sp. nov., Atlanticothrix silvestris gen. nov., sp. nov. and Dendronalium phyllosphericum gen. nov., sp. nov., nostocacean cyanobacteria from Brazilian environments.</title>
        <authorList>
            <person name="Alvarenga D.O."/>
            <person name="Andreote A.P.D."/>
            <person name="Branco L.H.Z."/>
            <person name="Delbaje E."/>
            <person name="Cruz R.B."/>
            <person name="Varani A.M."/>
            <person name="Fiore M.F."/>
        </authorList>
    </citation>
    <scope>NUCLEOTIDE SEQUENCE [LARGE SCALE GENOMIC DNA]</scope>
    <source>
        <strain evidence="1 2">CENA369</strain>
    </source>
</reference>
<sequence length="150" mass="17589">MKYLLAHAQELVYILESLIASAYQQETFNAMLGLFLEAKGYHLPQHSQTKSASAISRFLNIYDWPTRQIIRVTRKHIQSAILSACPKGRKPQLQVILDLTTLEKCGKFKEFDHLIRVYNRKRGLHLVVMYLVFGQWRIPWSFRVWRGKGQ</sequence>
<dbReference type="AlphaFoldDB" id="A0A8J7LGA9"/>
<evidence type="ECO:0000313" key="2">
    <source>
        <dbReference type="Proteomes" id="UP000662314"/>
    </source>
</evidence>